<dbReference type="Gene3D" id="3.90.380.10">
    <property type="entry name" value="Naphthalene 1,2-dioxygenase Alpha Subunit, Chain A, domain 1"/>
    <property type="match status" value="1"/>
</dbReference>
<keyword evidence="5" id="KW-0411">Iron-sulfur</keyword>
<evidence type="ECO:0000313" key="8">
    <source>
        <dbReference type="Proteomes" id="UP000241421"/>
    </source>
</evidence>
<dbReference type="PANTHER" id="PTHR21266">
    <property type="entry name" value="IRON-SULFUR DOMAIN CONTAINING PROTEIN"/>
    <property type="match status" value="1"/>
</dbReference>
<dbReference type="Gene3D" id="2.102.10.10">
    <property type="entry name" value="Rieske [2Fe-2S] iron-sulphur domain"/>
    <property type="match status" value="1"/>
</dbReference>
<dbReference type="EMBL" id="PXWF02000245">
    <property type="protein sequence ID" value="PWF46113.1"/>
    <property type="molecule type" value="Genomic_DNA"/>
</dbReference>
<dbReference type="InterPro" id="IPR017941">
    <property type="entry name" value="Rieske_2Fe-2S"/>
</dbReference>
<proteinExistence type="predicted"/>
<keyword evidence="8" id="KW-1185">Reference proteome</keyword>
<dbReference type="AlphaFoldDB" id="A0A2U2HIE2"/>
<dbReference type="InterPro" id="IPR036922">
    <property type="entry name" value="Rieske_2Fe-2S_sf"/>
</dbReference>
<dbReference type="PROSITE" id="PS51296">
    <property type="entry name" value="RIESKE"/>
    <property type="match status" value="1"/>
</dbReference>
<keyword evidence="2" id="KW-0479">Metal-binding</keyword>
<dbReference type="InterPro" id="IPR044043">
    <property type="entry name" value="VanA_C_cat"/>
</dbReference>
<dbReference type="SUPFAM" id="SSF50022">
    <property type="entry name" value="ISP domain"/>
    <property type="match status" value="1"/>
</dbReference>
<dbReference type="Pfam" id="PF00355">
    <property type="entry name" value="Rieske"/>
    <property type="match status" value="1"/>
</dbReference>
<evidence type="ECO:0000259" key="6">
    <source>
        <dbReference type="PROSITE" id="PS51296"/>
    </source>
</evidence>
<dbReference type="RefSeq" id="WP_106758464.1">
    <property type="nucleotide sequence ID" value="NZ_PXWF02000245.1"/>
</dbReference>
<protein>
    <submittedName>
        <fullName evidence="7">Aromatic ring-hydroxylating dioxygenase subunit alpha</fullName>
    </submittedName>
</protein>
<feature type="domain" description="Rieske" evidence="6">
    <location>
        <begin position="12"/>
        <end position="116"/>
    </location>
</feature>
<dbReference type="GO" id="GO:0051213">
    <property type="term" value="F:dioxygenase activity"/>
    <property type="evidence" value="ECO:0007669"/>
    <property type="project" value="UniProtKB-KW"/>
</dbReference>
<evidence type="ECO:0000256" key="4">
    <source>
        <dbReference type="ARBA" id="ARBA00023004"/>
    </source>
</evidence>
<evidence type="ECO:0000256" key="1">
    <source>
        <dbReference type="ARBA" id="ARBA00022714"/>
    </source>
</evidence>
<evidence type="ECO:0000256" key="5">
    <source>
        <dbReference type="ARBA" id="ARBA00023014"/>
    </source>
</evidence>
<keyword evidence="3" id="KW-0560">Oxidoreductase</keyword>
<dbReference type="GO" id="GO:0051537">
    <property type="term" value="F:2 iron, 2 sulfur cluster binding"/>
    <property type="evidence" value="ECO:0007669"/>
    <property type="project" value="UniProtKB-KW"/>
</dbReference>
<dbReference type="Proteomes" id="UP000241421">
    <property type="component" value="Unassembled WGS sequence"/>
</dbReference>
<name>A0A2U2HIE2_9BURK</name>
<keyword evidence="1" id="KW-0001">2Fe-2S</keyword>
<dbReference type="GO" id="GO:0046872">
    <property type="term" value="F:metal ion binding"/>
    <property type="evidence" value="ECO:0007669"/>
    <property type="project" value="UniProtKB-KW"/>
</dbReference>
<dbReference type="OrthoDB" id="9769355at2"/>
<gene>
    <name evidence="7" type="ORF">C7C56_016480</name>
</gene>
<organism evidence="7 8">
    <name type="scientific">Massilia glaciei</name>
    <dbReference type="NCBI Taxonomy" id="1524097"/>
    <lineage>
        <taxon>Bacteria</taxon>
        <taxon>Pseudomonadati</taxon>
        <taxon>Pseudomonadota</taxon>
        <taxon>Betaproteobacteria</taxon>
        <taxon>Burkholderiales</taxon>
        <taxon>Oxalobacteraceae</taxon>
        <taxon>Telluria group</taxon>
        <taxon>Massilia</taxon>
    </lineage>
</organism>
<evidence type="ECO:0000313" key="7">
    <source>
        <dbReference type="EMBL" id="PWF46113.1"/>
    </source>
</evidence>
<accession>A0A2U2HIE2</accession>
<dbReference type="SUPFAM" id="SSF55961">
    <property type="entry name" value="Bet v1-like"/>
    <property type="match status" value="1"/>
</dbReference>
<reference evidence="7 8" key="1">
    <citation type="submission" date="2018-04" db="EMBL/GenBank/DDBJ databases">
        <title>Massilia violaceinigra sp. nov., a novel purple-pigmented bacterium isolated from Tianshan glacier, Xinjiang, China.</title>
        <authorList>
            <person name="Wang H."/>
        </authorList>
    </citation>
    <scope>NUCLEOTIDE SEQUENCE [LARGE SCALE GENOMIC DNA]</scope>
    <source>
        <strain evidence="7 8">B448-2</strain>
    </source>
</reference>
<dbReference type="PANTHER" id="PTHR21266:SF60">
    <property type="entry name" value="3-KETOSTEROID-9-ALPHA-MONOOXYGENASE, OXYGENASE COMPONENT"/>
    <property type="match status" value="1"/>
</dbReference>
<evidence type="ECO:0000256" key="2">
    <source>
        <dbReference type="ARBA" id="ARBA00022723"/>
    </source>
</evidence>
<dbReference type="CDD" id="cd03469">
    <property type="entry name" value="Rieske_RO_Alpha_N"/>
    <property type="match status" value="1"/>
</dbReference>
<keyword evidence="4" id="KW-0408">Iron</keyword>
<evidence type="ECO:0000256" key="3">
    <source>
        <dbReference type="ARBA" id="ARBA00023002"/>
    </source>
</evidence>
<sequence length="344" mass="38792">MTETDLAVPPGWYILCRARQLGRAPKRFMHAGRALVAFRTKDKKLGVLEDRCAHRAVPLSEGKVCGETVQCPYHGWQYDPQGKVTHVPALSACANAANKARVRAWPSVEQEGFVWIWSGEGGAPGAPPTMANYRAPGWTSFVMQTRFKAGVDSCLENFLDCPHATFVHKYWFRAPTKQSVKAVVTTLGDGAQAEFFEEPREKSVVWSMLAPREGKMEHVDRFIAPNTSRVDYVFPGGLHYIITSVCNPINAFETEVITVMTFRYKRIGWLVRLFFEPLSRWIIRQDVAMLGLQQRNLGPGQARAPMCSTEADLLGTHIVMWRKSMLDKTDPPTPGQRRDHEIFL</sequence>
<dbReference type="Pfam" id="PF19112">
    <property type="entry name" value="VanA_C"/>
    <property type="match status" value="1"/>
</dbReference>
<comment type="caution">
    <text evidence="7">The sequence shown here is derived from an EMBL/GenBank/DDBJ whole genome shotgun (WGS) entry which is preliminary data.</text>
</comment>
<keyword evidence="7" id="KW-0223">Dioxygenase</keyword>
<dbReference type="InterPro" id="IPR050584">
    <property type="entry name" value="Cholesterol_7-desaturase"/>
</dbReference>